<keyword evidence="1" id="KW-0472">Membrane</keyword>
<organism evidence="2">
    <name type="scientific">uncultured Caudovirales phage</name>
    <dbReference type="NCBI Taxonomy" id="2100421"/>
    <lineage>
        <taxon>Viruses</taxon>
        <taxon>Duplodnaviria</taxon>
        <taxon>Heunggongvirae</taxon>
        <taxon>Uroviricota</taxon>
        <taxon>Caudoviricetes</taxon>
        <taxon>Peduoviridae</taxon>
        <taxon>Maltschvirus</taxon>
        <taxon>Maltschvirus maltsch</taxon>
    </lineage>
</organism>
<gene>
    <name evidence="2" type="ORF">UFOVP219_9</name>
</gene>
<keyword evidence="1" id="KW-1133">Transmembrane helix</keyword>
<protein>
    <submittedName>
        <fullName evidence="2">Uncharacterized protein</fullName>
    </submittedName>
</protein>
<feature type="transmembrane region" description="Helical" evidence="1">
    <location>
        <begin position="7"/>
        <end position="24"/>
    </location>
</feature>
<evidence type="ECO:0000256" key="1">
    <source>
        <dbReference type="SAM" id="Phobius"/>
    </source>
</evidence>
<sequence>MHEDTKFVWLVVGFVVVCLGLLWVCNQPAPCKAVAYQDLSGAHEGLDCHG</sequence>
<accession>A0A6J7WKR5</accession>
<proteinExistence type="predicted"/>
<dbReference type="EMBL" id="LR798260">
    <property type="protein sequence ID" value="CAB5218376.1"/>
    <property type="molecule type" value="Genomic_DNA"/>
</dbReference>
<keyword evidence="1" id="KW-0812">Transmembrane</keyword>
<evidence type="ECO:0000313" key="2">
    <source>
        <dbReference type="EMBL" id="CAB5218376.1"/>
    </source>
</evidence>
<reference evidence="2" key="1">
    <citation type="submission" date="2020-05" db="EMBL/GenBank/DDBJ databases">
        <authorList>
            <person name="Chiriac C."/>
            <person name="Salcher M."/>
            <person name="Ghai R."/>
            <person name="Kavagutti S V."/>
        </authorList>
    </citation>
    <scope>NUCLEOTIDE SEQUENCE</scope>
</reference>
<name>A0A6J7WKR5_9CAUD</name>